<keyword evidence="1" id="KW-0812">Transmembrane</keyword>
<evidence type="ECO:0000313" key="2">
    <source>
        <dbReference type="EMBL" id="BAQ70462.1"/>
    </source>
</evidence>
<name>A0A0D6B5S2_RHOSU</name>
<proteinExistence type="predicted"/>
<protein>
    <recommendedName>
        <fullName evidence="4">TetR/AcrR family transcriptional regulator</fullName>
    </recommendedName>
</protein>
<evidence type="ECO:0008006" key="4">
    <source>
        <dbReference type="Google" id="ProtNLM"/>
    </source>
</evidence>
<dbReference type="AlphaFoldDB" id="A0A0D6B5S2"/>
<dbReference type="InterPro" id="IPR036271">
    <property type="entry name" value="Tet_transcr_reg_TetR-rel_C_sf"/>
</dbReference>
<evidence type="ECO:0000256" key="1">
    <source>
        <dbReference type="SAM" id="Phobius"/>
    </source>
</evidence>
<accession>A0A0D6B5S2</accession>
<dbReference type="Proteomes" id="UP000064912">
    <property type="component" value="Chromosome"/>
</dbReference>
<dbReference type="PATRIC" id="fig|35806.4.peg.3416"/>
<evidence type="ECO:0000313" key="3">
    <source>
        <dbReference type="Proteomes" id="UP000064912"/>
    </source>
</evidence>
<dbReference type="InterPro" id="IPR009057">
    <property type="entry name" value="Homeodomain-like_sf"/>
</dbReference>
<sequence>MTDPKPRPGRGRPRTITRERVADAGIALGLAQLSVVGVAAALGVTQMALYKRVGGLEELRSLVAEEAFLRWPLPAPEEDADLEAYLHRFSLSLWRLVHRHAGIAPYLLRRDWITDAMLRHTQEHQARVAECFGLTAARSSRLVFTVAYHCCAIADTSRSEAPSEAPDGEKIEPLHEFGLKALIAGAIALSGDDG</sequence>
<reference evidence="2 3" key="1">
    <citation type="submission" date="2015-02" db="EMBL/GenBank/DDBJ databases">
        <title>Genome sequene of Rhodovulum sulfidophilum DSM 2351.</title>
        <authorList>
            <person name="Nagao N."/>
        </authorList>
    </citation>
    <scope>NUCLEOTIDE SEQUENCE [LARGE SCALE GENOMIC DNA]</scope>
    <source>
        <strain evidence="2 3">DSM 2351</strain>
    </source>
</reference>
<dbReference type="eggNOG" id="COG1309">
    <property type="taxonomic scope" value="Bacteria"/>
</dbReference>
<dbReference type="Gene3D" id="1.10.357.10">
    <property type="entry name" value="Tetracycline Repressor, domain 2"/>
    <property type="match status" value="1"/>
</dbReference>
<feature type="transmembrane region" description="Helical" evidence="1">
    <location>
        <begin position="21"/>
        <end position="44"/>
    </location>
</feature>
<organism evidence="2 3">
    <name type="scientific">Rhodovulum sulfidophilum</name>
    <name type="common">Rhodobacter sulfidophilus</name>
    <dbReference type="NCBI Taxonomy" id="35806"/>
    <lineage>
        <taxon>Bacteria</taxon>
        <taxon>Pseudomonadati</taxon>
        <taxon>Pseudomonadota</taxon>
        <taxon>Alphaproteobacteria</taxon>
        <taxon>Rhodobacterales</taxon>
        <taxon>Paracoccaceae</taxon>
        <taxon>Rhodovulum</taxon>
    </lineage>
</organism>
<dbReference type="SUPFAM" id="SSF46689">
    <property type="entry name" value="Homeodomain-like"/>
    <property type="match status" value="1"/>
</dbReference>
<dbReference type="EMBL" id="AP014800">
    <property type="protein sequence ID" value="BAQ70462.1"/>
    <property type="molecule type" value="Genomic_DNA"/>
</dbReference>
<keyword evidence="1" id="KW-0472">Membrane</keyword>
<gene>
    <name evidence="2" type="ORF">NHU_03328</name>
</gene>
<keyword evidence="1" id="KW-1133">Transmembrane helix</keyword>
<dbReference type="KEGG" id="rsu:NHU_03328"/>
<dbReference type="SUPFAM" id="SSF48498">
    <property type="entry name" value="Tetracyclin repressor-like, C-terminal domain"/>
    <property type="match status" value="1"/>
</dbReference>